<dbReference type="Pfam" id="PF07727">
    <property type="entry name" value="RVT_2"/>
    <property type="match status" value="1"/>
</dbReference>
<sequence length="270" mass="30756">MSAFTNEITELTEKETKREPRNYKEAMSSPDCDLWEDAMWSELCKIIAAETYNLVDLPAGFKTLGSTWTFRIKQDETHAITEYKARICVQGFTQVSGIDFSDMYAPTSKIEVVHLLLSMAAIHDWEFHTVDVNSTILNTKVNLLKSEIHEHVQIKDGGKGHYLLGIEIICDQKAHTISISHCHYIEDLAEHFHLNTGRDVWTLMNPFVKLSKDDCPKTEEDIEYMKTVPYQSAVGGLMHAAVMTCLDLAFPTHKVVQFMQNPGKVHWHAV</sequence>
<dbReference type="STRING" id="47428.A0A284RSQ1"/>
<evidence type="ECO:0000313" key="4">
    <source>
        <dbReference type="Proteomes" id="UP000219338"/>
    </source>
</evidence>
<dbReference type="AlphaFoldDB" id="A0A284RSQ1"/>
<gene>
    <name evidence="3" type="ORF">ARMOST_15207</name>
</gene>
<feature type="compositionally biased region" description="Basic and acidic residues" evidence="1">
    <location>
        <begin position="11"/>
        <end position="23"/>
    </location>
</feature>
<protein>
    <recommendedName>
        <fullName evidence="2">Reverse transcriptase Ty1/copia-type domain-containing protein</fullName>
    </recommendedName>
</protein>
<dbReference type="OrthoDB" id="3344688at2759"/>
<evidence type="ECO:0000256" key="1">
    <source>
        <dbReference type="SAM" id="MobiDB-lite"/>
    </source>
</evidence>
<feature type="region of interest" description="Disordered" evidence="1">
    <location>
        <begin position="1"/>
        <end position="23"/>
    </location>
</feature>
<evidence type="ECO:0000259" key="2">
    <source>
        <dbReference type="Pfam" id="PF07727"/>
    </source>
</evidence>
<dbReference type="OMA" id="TISISHC"/>
<feature type="domain" description="Reverse transcriptase Ty1/copia-type" evidence="2">
    <location>
        <begin position="50"/>
        <end position="142"/>
    </location>
</feature>
<dbReference type="Proteomes" id="UP000219338">
    <property type="component" value="Unassembled WGS sequence"/>
</dbReference>
<evidence type="ECO:0000313" key="3">
    <source>
        <dbReference type="EMBL" id="SJL11797.1"/>
    </source>
</evidence>
<accession>A0A284RSQ1</accession>
<dbReference type="InterPro" id="IPR013103">
    <property type="entry name" value="RVT_2"/>
</dbReference>
<dbReference type="EMBL" id="FUEG01000015">
    <property type="protein sequence ID" value="SJL11797.1"/>
    <property type="molecule type" value="Genomic_DNA"/>
</dbReference>
<reference evidence="4" key="1">
    <citation type="journal article" date="2017" name="Nat. Ecol. Evol.">
        <title>Genome expansion and lineage-specific genetic innovations in the forest pathogenic fungi Armillaria.</title>
        <authorList>
            <person name="Sipos G."/>
            <person name="Prasanna A.N."/>
            <person name="Walter M.C."/>
            <person name="O'Connor E."/>
            <person name="Balint B."/>
            <person name="Krizsan K."/>
            <person name="Kiss B."/>
            <person name="Hess J."/>
            <person name="Varga T."/>
            <person name="Slot J."/>
            <person name="Riley R."/>
            <person name="Boka B."/>
            <person name="Rigling D."/>
            <person name="Barry K."/>
            <person name="Lee J."/>
            <person name="Mihaltcheva S."/>
            <person name="LaButti K."/>
            <person name="Lipzen A."/>
            <person name="Waldron R."/>
            <person name="Moloney N.M."/>
            <person name="Sperisen C."/>
            <person name="Kredics L."/>
            <person name="Vagvoelgyi C."/>
            <person name="Patrignani A."/>
            <person name="Fitzpatrick D."/>
            <person name="Nagy I."/>
            <person name="Doyle S."/>
            <person name="Anderson J.B."/>
            <person name="Grigoriev I.V."/>
            <person name="Gueldener U."/>
            <person name="Muensterkoetter M."/>
            <person name="Nagy L.G."/>
        </authorList>
    </citation>
    <scope>NUCLEOTIDE SEQUENCE [LARGE SCALE GENOMIC DNA]</scope>
    <source>
        <strain evidence="4">C18/9</strain>
    </source>
</reference>
<name>A0A284RSQ1_ARMOS</name>
<proteinExistence type="predicted"/>
<organism evidence="3 4">
    <name type="scientific">Armillaria ostoyae</name>
    <name type="common">Armillaria root rot fungus</name>
    <dbReference type="NCBI Taxonomy" id="47428"/>
    <lineage>
        <taxon>Eukaryota</taxon>
        <taxon>Fungi</taxon>
        <taxon>Dikarya</taxon>
        <taxon>Basidiomycota</taxon>
        <taxon>Agaricomycotina</taxon>
        <taxon>Agaricomycetes</taxon>
        <taxon>Agaricomycetidae</taxon>
        <taxon>Agaricales</taxon>
        <taxon>Marasmiineae</taxon>
        <taxon>Physalacriaceae</taxon>
        <taxon>Armillaria</taxon>
    </lineage>
</organism>
<keyword evidence="4" id="KW-1185">Reference proteome</keyword>